<dbReference type="EMBL" id="CP151406">
    <property type="protein sequence ID" value="WZJ22286.1"/>
    <property type="molecule type" value="Genomic_DNA"/>
</dbReference>
<sequence>MLIFKLLSALLDYPDDALLAELRREVAQAGSALTLVENLDEQGLLSAENHLGVAYVIDYLLDNEATVVQANYVQTFDLTPEHSLHLTHHIFGEEKTRGPALIDLTEYLKSYGYQHDEKELPDFLPLMLEFVSELAVDEARVFLGDAGKVLGVIADNLGKAASPYARLIGVVNQFGSLVKLAA</sequence>
<keyword evidence="1" id="KW-0534">Nitrate assimilation</keyword>
<keyword evidence="3" id="KW-1185">Reference proteome</keyword>
<evidence type="ECO:0000313" key="3">
    <source>
        <dbReference type="Proteomes" id="UP001479520"/>
    </source>
</evidence>
<dbReference type="SUPFAM" id="SSF89155">
    <property type="entry name" value="TorD-like"/>
    <property type="match status" value="1"/>
</dbReference>
<dbReference type="InterPro" id="IPR020945">
    <property type="entry name" value="DMSO/NO3_reduct_chaperone"/>
</dbReference>
<organism evidence="2 3">
    <name type="scientific">Azonexus hydrophilus</name>
    <dbReference type="NCBI Taxonomy" id="418702"/>
    <lineage>
        <taxon>Bacteria</taxon>
        <taxon>Pseudomonadati</taxon>
        <taxon>Pseudomonadota</taxon>
        <taxon>Betaproteobacteria</taxon>
        <taxon>Rhodocyclales</taxon>
        <taxon>Azonexaceae</taxon>
        <taxon>Azonexus</taxon>
    </lineage>
</organism>
<dbReference type="PANTHER" id="PTHR43680:SF2">
    <property type="entry name" value="NITRATE REDUCTASE MOLYBDENUM COFACTOR ASSEMBLY CHAPERONE NARJ"/>
    <property type="match status" value="1"/>
</dbReference>
<dbReference type="RefSeq" id="WP_028994811.1">
    <property type="nucleotide sequence ID" value="NZ_CALFBA010000025.1"/>
</dbReference>
<dbReference type="Pfam" id="PF02613">
    <property type="entry name" value="Nitrate_red_del"/>
    <property type="match status" value="1"/>
</dbReference>
<dbReference type="InterPro" id="IPR036411">
    <property type="entry name" value="TorD-like_sf"/>
</dbReference>
<dbReference type="PANTHER" id="PTHR43680">
    <property type="entry name" value="NITRATE REDUCTASE MOLYBDENUM COFACTOR ASSEMBLY CHAPERONE"/>
    <property type="match status" value="1"/>
</dbReference>
<protein>
    <submittedName>
        <fullName evidence="2">Nitrate reductase molybdenum cofactor assembly chaperone</fullName>
    </submittedName>
</protein>
<evidence type="ECO:0000313" key="2">
    <source>
        <dbReference type="EMBL" id="WZJ22286.1"/>
    </source>
</evidence>
<dbReference type="InterPro" id="IPR003765">
    <property type="entry name" value="NO3_reductase_chaperone_NarJ"/>
</dbReference>
<accession>A0ABZ2XI43</accession>
<evidence type="ECO:0000256" key="1">
    <source>
        <dbReference type="ARBA" id="ARBA00023063"/>
    </source>
</evidence>
<dbReference type="NCBIfam" id="TIGR00684">
    <property type="entry name" value="narJ"/>
    <property type="match status" value="1"/>
</dbReference>
<proteinExistence type="predicted"/>
<reference evidence="2 3" key="1">
    <citation type="submission" date="2024-04" db="EMBL/GenBank/DDBJ databases">
        <title>Dissimilatory iodate-reducing microorganisms contribute to the enrichment of iodine in groundwater.</title>
        <authorList>
            <person name="Jiang Z."/>
        </authorList>
    </citation>
    <scope>NUCLEOTIDE SEQUENCE [LARGE SCALE GENOMIC DNA]</scope>
    <source>
        <strain evidence="2 3">NCP973</strain>
    </source>
</reference>
<gene>
    <name evidence="2" type="primary">narJ</name>
    <name evidence="2" type="ORF">AADV58_03790</name>
</gene>
<dbReference type="Gene3D" id="1.10.3480.10">
    <property type="entry name" value="TorD-like"/>
    <property type="match status" value="1"/>
</dbReference>
<name>A0ABZ2XI43_9RHOO</name>
<dbReference type="Proteomes" id="UP001479520">
    <property type="component" value="Chromosome"/>
</dbReference>